<reference evidence="2" key="1">
    <citation type="journal article" date="2019" name="Int. J. Syst. Evol. Microbiol.">
        <title>The Global Catalogue of Microorganisms (GCM) 10K type strain sequencing project: providing services to taxonomists for standard genome sequencing and annotation.</title>
        <authorList>
            <consortium name="The Broad Institute Genomics Platform"/>
            <consortium name="The Broad Institute Genome Sequencing Center for Infectious Disease"/>
            <person name="Wu L."/>
            <person name="Ma J."/>
        </authorList>
    </citation>
    <scope>NUCLEOTIDE SEQUENCE [LARGE SCALE GENOMIC DNA]</scope>
    <source>
        <strain evidence="2">KCTC 22209</strain>
    </source>
</reference>
<dbReference type="InterPro" id="IPR013783">
    <property type="entry name" value="Ig-like_fold"/>
</dbReference>
<organism evidence="1 2">
    <name type="scientific">Sphingobacterium anhuiense</name>
    <dbReference type="NCBI Taxonomy" id="493780"/>
    <lineage>
        <taxon>Bacteria</taxon>
        <taxon>Pseudomonadati</taxon>
        <taxon>Bacteroidota</taxon>
        <taxon>Sphingobacteriia</taxon>
        <taxon>Sphingobacteriales</taxon>
        <taxon>Sphingobacteriaceae</taxon>
        <taxon>Sphingobacterium</taxon>
    </lineage>
</organism>
<keyword evidence="2" id="KW-1185">Reference proteome</keyword>
<dbReference type="SUPFAM" id="SSF81296">
    <property type="entry name" value="E set domains"/>
    <property type="match status" value="1"/>
</dbReference>
<sequence length="564" mass="63801">MMLSISCKKVKEVEYVQTTEDKIVVQTRHMEQLSKTGVTLFGSIDTIQNQKILSYGFIVKTIDQSGTERKEKEIEAGKENAGPTITFQYKPNEPFSLDITYAYCFYVRTAKGYYRGEFNSFKLDGFKSQTQAFEKSKSGDELVVKGNFEKIDANYKFKAYFHNPNTKNIESIEIPYTLAADKKTIRFKVPHAKGLYHGAEIGFLFERREFPYGSFYADVAKTTILGEVLPPTKTVFSPYDMIEIKGINVPHHLHPSKDFMLIFGDMRIPFASELQFNQIQDLQVKGNRLKFGYTNGVETVIFKEEIEFYVPDLLKVMIDHPFVHPEGLVSMRWAGFSDFTTGMYFDFTVGGLPVKHNGVNGDNFDFTIGDLKAGNYTLNIKDSFYDITIPNQITVKNFDWTSSDKSSAYEGESITVNGTFFKGAMYTIQGKNNLSSEIMCQKDGEITFTWYLNNFETNKIKVGYITGSRESRLSDKILEINSLGITLESFAPASGLTGSVVHVKGKNIKYARRILMGDIQITPIPISNDEIMFTVPMMASKGKVKISAEAANKIYQSSGYFETL</sequence>
<dbReference type="Gene3D" id="2.60.40.10">
    <property type="entry name" value="Immunoglobulins"/>
    <property type="match status" value="1"/>
</dbReference>
<accession>A0ABW5YRI1</accession>
<evidence type="ECO:0008006" key="3">
    <source>
        <dbReference type="Google" id="ProtNLM"/>
    </source>
</evidence>
<dbReference type="EMBL" id="JBHUPE010000001">
    <property type="protein sequence ID" value="MFD2902571.1"/>
    <property type="molecule type" value="Genomic_DNA"/>
</dbReference>
<evidence type="ECO:0000313" key="1">
    <source>
        <dbReference type="EMBL" id="MFD2902571.1"/>
    </source>
</evidence>
<comment type="caution">
    <text evidence="1">The sequence shown here is derived from an EMBL/GenBank/DDBJ whole genome shotgun (WGS) entry which is preliminary data.</text>
</comment>
<dbReference type="RefSeq" id="WP_380917641.1">
    <property type="nucleotide sequence ID" value="NZ_JBHUPE010000001.1"/>
</dbReference>
<evidence type="ECO:0000313" key="2">
    <source>
        <dbReference type="Proteomes" id="UP001597509"/>
    </source>
</evidence>
<dbReference type="Proteomes" id="UP001597509">
    <property type="component" value="Unassembled WGS sequence"/>
</dbReference>
<gene>
    <name evidence="1" type="ORF">ACFS6I_01445</name>
</gene>
<dbReference type="InterPro" id="IPR014756">
    <property type="entry name" value="Ig_E-set"/>
</dbReference>
<protein>
    <recommendedName>
        <fullName evidence="3">IPT/TIG domain-containing protein</fullName>
    </recommendedName>
</protein>
<proteinExistence type="predicted"/>
<name>A0ABW5YRI1_9SPHI</name>